<dbReference type="Pfam" id="PF10708">
    <property type="entry name" value="DUF2510"/>
    <property type="match status" value="1"/>
</dbReference>
<dbReference type="GO" id="GO:0005886">
    <property type="term" value="C:plasma membrane"/>
    <property type="evidence" value="ECO:0007669"/>
    <property type="project" value="TreeGrafter"/>
</dbReference>
<dbReference type="SUPFAM" id="SSF54518">
    <property type="entry name" value="Tubby C-terminal domain-like"/>
    <property type="match status" value="1"/>
</dbReference>
<dbReference type="KEGG" id="aym:YM304_37700"/>
<evidence type="ECO:0000313" key="2">
    <source>
        <dbReference type="EMBL" id="BAN04084.1"/>
    </source>
</evidence>
<dbReference type="EMBL" id="AP012057">
    <property type="protein sequence ID" value="BAN04084.1"/>
    <property type="molecule type" value="Genomic_DNA"/>
</dbReference>
<dbReference type="AlphaFoldDB" id="A0A6C7E8U9"/>
<dbReference type="OrthoDB" id="3468573at2"/>
<dbReference type="Gene3D" id="2.40.160.200">
    <property type="entry name" value="LURP1-related"/>
    <property type="match status" value="1"/>
</dbReference>
<dbReference type="PANTHER" id="PTHR23248:SF9">
    <property type="entry name" value="PHOSPHOLIPID SCRAMBLASE"/>
    <property type="match status" value="1"/>
</dbReference>
<dbReference type="InterPro" id="IPR025659">
    <property type="entry name" value="Tubby-like_C"/>
</dbReference>
<name>A0A6C7E8U9_ILUCY</name>
<dbReference type="InterPro" id="IPR005552">
    <property type="entry name" value="Scramblase"/>
</dbReference>
<sequence length="289" mass="31375">MAHPANWYPDPNKRHELRYWDGNAWTDHVSDNGVTGTDPVMAAPAPADGLDRVDGALTVGNEGKTETIQQQLHGTGRKGVGMTGRAEGGGGTIFTEPILVVNQKAKIIELNNQYSVFDQDGRQIAQVNQVGQSKVKKVARLVSSFDQFMTHQLQVTDASGQVLLNITRPRKVIKSTVVVADGAGNELGRIVQQNMIGKINFSLEANGQTLGAIKGENWRAWNFRIEDAAGNEIARITKTWEGLAKTMFTTADNYVVQIAQRMPEPLNSLIVASALSVDTALKQDSRGLG</sequence>
<dbReference type="InterPro" id="IPR018929">
    <property type="entry name" value="DUF2510"/>
</dbReference>
<dbReference type="RefSeq" id="WP_015443331.1">
    <property type="nucleotide sequence ID" value="NC_020520.1"/>
</dbReference>
<evidence type="ECO:0000259" key="1">
    <source>
        <dbReference type="Pfam" id="PF10708"/>
    </source>
</evidence>
<dbReference type="Pfam" id="PF03803">
    <property type="entry name" value="Scramblase"/>
    <property type="match status" value="1"/>
</dbReference>
<protein>
    <recommendedName>
        <fullName evidence="1">DUF2510 domain-containing protein</fullName>
    </recommendedName>
</protein>
<keyword evidence="3" id="KW-1185">Reference proteome</keyword>
<dbReference type="InterPro" id="IPR038595">
    <property type="entry name" value="LOR_sf"/>
</dbReference>
<feature type="domain" description="DUF2510" evidence="1">
    <location>
        <begin position="7"/>
        <end position="33"/>
    </location>
</feature>
<reference evidence="2 3" key="1">
    <citation type="journal article" date="2013" name="Int. J. Syst. Evol. Microbiol.">
        <title>Ilumatobacter nonamiense sp. nov. and Ilumatobacter coccineum sp. nov., isolated from seashore sand.</title>
        <authorList>
            <person name="Matsumoto A."/>
            <person name="Kasai H."/>
            <person name="Matsuo Y."/>
            <person name="Shizuri Y."/>
            <person name="Ichikawa N."/>
            <person name="Fujita N."/>
            <person name="Omura S."/>
            <person name="Takahashi Y."/>
        </authorList>
    </citation>
    <scope>NUCLEOTIDE SEQUENCE [LARGE SCALE GENOMIC DNA]</scope>
    <source>
        <strain evidence="3">NBRC 103263 / KCTC 29153 / YM16-304</strain>
    </source>
</reference>
<organism evidence="2 3">
    <name type="scientific">Ilumatobacter coccineus (strain NBRC 103263 / KCTC 29153 / YM16-304)</name>
    <dbReference type="NCBI Taxonomy" id="1313172"/>
    <lineage>
        <taxon>Bacteria</taxon>
        <taxon>Bacillati</taxon>
        <taxon>Actinomycetota</taxon>
        <taxon>Acidimicrobiia</taxon>
        <taxon>Acidimicrobiales</taxon>
        <taxon>Ilumatobacteraceae</taxon>
        <taxon>Ilumatobacter</taxon>
    </lineage>
</organism>
<proteinExistence type="predicted"/>
<dbReference type="PANTHER" id="PTHR23248">
    <property type="entry name" value="PHOSPHOLIPID SCRAMBLASE-RELATED"/>
    <property type="match status" value="1"/>
</dbReference>
<evidence type="ECO:0000313" key="3">
    <source>
        <dbReference type="Proteomes" id="UP000011863"/>
    </source>
</evidence>
<gene>
    <name evidence="2" type="ORF">YM304_37700</name>
</gene>
<accession>A0A6C7E8U9</accession>
<dbReference type="Proteomes" id="UP000011863">
    <property type="component" value="Chromosome"/>
</dbReference>
<dbReference type="GO" id="GO:0017128">
    <property type="term" value="F:phospholipid scramblase activity"/>
    <property type="evidence" value="ECO:0007669"/>
    <property type="project" value="InterPro"/>
</dbReference>